<organism evidence="3 4">
    <name type="scientific">Campylobacter curvus (strain 525.92)</name>
    <dbReference type="NCBI Taxonomy" id="360105"/>
    <lineage>
        <taxon>Bacteria</taxon>
        <taxon>Pseudomonadati</taxon>
        <taxon>Campylobacterota</taxon>
        <taxon>Epsilonproteobacteria</taxon>
        <taxon>Campylobacterales</taxon>
        <taxon>Campylobacteraceae</taxon>
        <taxon>Campylobacter</taxon>
    </lineage>
</organism>
<dbReference type="InterPro" id="IPR001763">
    <property type="entry name" value="Rhodanese-like_dom"/>
</dbReference>
<dbReference type="InterPro" id="IPR036873">
    <property type="entry name" value="Rhodanese-like_dom_sf"/>
</dbReference>
<feature type="signal peptide" evidence="1">
    <location>
        <begin position="1"/>
        <end position="20"/>
    </location>
</feature>
<dbReference type="AlphaFoldDB" id="A7GZN4"/>
<dbReference type="HOGENOM" id="CLU_089574_10_2_7"/>
<dbReference type="PROSITE" id="PS50206">
    <property type="entry name" value="RHODANESE_3"/>
    <property type="match status" value="1"/>
</dbReference>
<evidence type="ECO:0000256" key="1">
    <source>
        <dbReference type="SAM" id="SignalP"/>
    </source>
</evidence>
<dbReference type="Proteomes" id="UP000006380">
    <property type="component" value="Chromosome"/>
</dbReference>
<dbReference type="SUPFAM" id="SSF52821">
    <property type="entry name" value="Rhodanese/Cell cycle control phosphatase"/>
    <property type="match status" value="1"/>
</dbReference>
<dbReference type="EMBL" id="CP000767">
    <property type="protein sequence ID" value="EAT99751.1"/>
    <property type="molecule type" value="Genomic_DNA"/>
</dbReference>
<dbReference type="Gene3D" id="3.40.250.10">
    <property type="entry name" value="Rhodanese-like domain"/>
    <property type="match status" value="1"/>
</dbReference>
<name>A7GZN4_CAMC5</name>
<feature type="domain" description="Rhodanese" evidence="2">
    <location>
        <begin position="37"/>
        <end position="126"/>
    </location>
</feature>
<protein>
    <submittedName>
        <fullName evidence="3">Rhodanese-related sulfurtransferase</fullName>
    </submittedName>
</protein>
<dbReference type="CDD" id="cd00158">
    <property type="entry name" value="RHOD"/>
    <property type="match status" value="1"/>
</dbReference>
<evidence type="ECO:0000313" key="4">
    <source>
        <dbReference type="Proteomes" id="UP000006380"/>
    </source>
</evidence>
<evidence type="ECO:0000313" key="3">
    <source>
        <dbReference type="EMBL" id="EAT99751.1"/>
    </source>
</evidence>
<dbReference type="STRING" id="360105.CCV52592_1940"/>
<accession>A7GZN4</accession>
<dbReference type="OrthoDB" id="5471138at2"/>
<reference evidence="3" key="1">
    <citation type="submission" date="2016-07" db="EMBL/GenBank/DDBJ databases">
        <title>Comparative genomics of the Campylobacter concisus group.</title>
        <authorList>
            <person name="Miller W.G."/>
            <person name="Yee E."/>
            <person name="Chapman M.H."/>
            <person name="Huynh S."/>
            <person name="Bono J.L."/>
            <person name="On S.L.W."/>
            <person name="StLeger J."/>
            <person name="Foster G."/>
            <person name="Parker C.T."/>
        </authorList>
    </citation>
    <scope>NUCLEOTIDE SEQUENCE</scope>
    <source>
        <strain evidence="3">525.92</strain>
    </source>
</reference>
<gene>
    <name evidence="3" type="ORF">CCV52592_1940</name>
</gene>
<keyword evidence="1" id="KW-0732">Signal</keyword>
<dbReference type="SMART" id="SM00450">
    <property type="entry name" value="RHOD"/>
    <property type="match status" value="1"/>
</dbReference>
<dbReference type="RefSeq" id="WP_011992543.1">
    <property type="nucleotide sequence ID" value="NC_009715.2"/>
</dbReference>
<sequence>MNKISKFTLCLVLCVSAAFAKIETLEASPQNVEKFEQIVDVRTPSEWQETGVIKGAKLVTLVNDKGKFLAKLKDSGVDLSKPVAFICRSGRRSLAAANLADSADANITNLDGGMSGLISKGYKAEPYSGK</sequence>
<feature type="chain" id="PRO_5002709812" evidence="1">
    <location>
        <begin position="21"/>
        <end position="130"/>
    </location>
</feature>
<dbReference type="KEGG" id="ccv:CCV52592_1940"/>
<dbReference type="Pfam" id="PF00581">
    <property type="entry name" value="Rhodanese"/>
    <property type="match status" value="1"/>
</dbReference>
<proteinExistence type="predicted"/>
<evidence type="ECO:0000259" key="2">
    <source>
        <dbReference type="PROSITE" id="PS50206"/>
    </source>
</evidence>
<keyword evidence="4" id="KW-1185">Reference proteome</keyword>